<dbReference type="InterPro" id="IPR017926">
    <property type="entry name" value="GATASE"/>
</dbReference>
<protein>
    <recommendedName>
        <fullName evidence="11">CTP synthase</fullName>
        <ecNumber evidence="11">6.3.4.2</ecNumber>
    </recommendedName>
    <alternativeName>
        <fullName evidence="11">Cytidine 5'-triphosphate synthase</fullName>
    </alternativeName>
    <alternativeName>
        <fullName evidence="11">Cytidine triphosphate synthetase</fullName>
        <shortName evidence="11">CTP synthetase</shortName>
        <shortName evidence="11">CTPS</shortName>
    </alternativeName>
    <alternativeName>
        <fullName evidence="11">UTP--ammonia ligase</fullName>
    </alternativeName>
</protein>
<evidence type="ECO:0000313" key="14">
    <source>
        <dbReference type="EMBL" id="AFS80920.1"/>
    </source>
</evidence>
<dbReference type="InterPro" id="IPR027417">
    <property type="entry name" value="P-loop_NTPase"/>
</dbReference>
<evidence type="ECO:0000256" key="8">
    <source>
        <dbReference type="ARBA" id="ARBA00022962"/>
    </source>
</evidence>
<comment type="caution">
    <text evidence="11">Lacks conserved residue(s) required for the propagation of feature annotation.</text>
</comment>
<dbReference type="GO" id="GO:0005524">
    <property type="term" value="F:ATP binding"/>
    <property type="evidence" value="ECO:0007669"/>
    <property type="project" value="UniProtKB-KW"/>
</dbReference>
<feature type="active site" evidence="11">
    <location>
        <position position="533"/>
    </location>
</feature>
<dbReference type="InterPro" id="IPR017456">
    <property type="entry name" value="CTP_synthase_N"/>
</dbReference>
<dbReference type="FunFam" id="3.40.50.300:FF:000009">
    <property type="entry name" value="CTP synthase"/>
    <property type="match status" value="1"/>
</dbReference>
<keyword evidence="3 11" id="KW-0436">Ligase</keyword>
<dbReference type="AlphaFoldDB" id="K0B7L9"/>
<dbReference type="GO" id="GO:0042802">
    <property type="term" value="F:identical protein binding"/>
    <property type="evidence" value="ECO:0007669"/>
    <property type="project" value="TreeGrafter"/>
</dbReference>
<feature type="binding site" evidence="11">
    <location>
        <begin position="37"/>
        <end position="42"/>
    </location>
    <ligand>
        <name>ATP</name>
        <dbReference type="ChEBI" id="CHEBI:30616"/>
    </ligand>
</feature>
<keyword evidence="9 11" id="KW-0665">Pyrimidine biosynthesis</keyword>
<feature type="binding site" evidence="11">
    <location>
        <position position="265"/>
    </location>
    <ligand>
        <name>ATP</name>
        <dbReference type="ChEBI" id="CHEBI:30616"/>
    </ligand>
</feature>
<feature type="binding site" evidence="11">
    <location>
        <position position="247"/>
    </location>
    <ligand>
        <name>UTP</name>
        <dbReference type="ChEBI" id="CHEBI:46398"/>
    </ligand>
</feature>
<keyword evidence="6 11" id="KW-0067">ATP-binding</keyword>
<keyword evidence="8 11" id="KW-0315">Glutamine amidotransferase</keyword>
<dbReference type="HAMAP" id="MF_01227">
    <property type="entry name" value="PyrG"/>
    <property type="match status" value="1"/>
</dbReference>
<dbReference type="Pfam" id="PF06418">
    <property type="entry name" value="CTP_synth_N"/>
    <property type="match status" value="1"/>
</dbReference>
<feature type="binding site" evidence="11">
    <location>
        <position position="36"/>
    </location>
    <ligand>
        <name>UTP</name>
        <dbReference type="ChEBI" id="CHEBI:46398"/>
    </ligand>
</feature>
<dbReference type="KEGG" id="nkr:NKOR_05170"/>
<dbReference type="GO" id="GO:0003883">
    <property type="term" value="F:CTP synthase activity"/>
    <property type="evidence" value="ECO:0007669"/>
    <property type="project" value="UniProtKB-UniRule"/>
</dbReference>
<dbReference type="PANTHER" id="PTHR11550">
    <property type="entry name" value="CTP SYNTHASE"/>
    <property type="match status" value="1"/>
</dbReference>
<dbReference type="InterPro" id="IPR033828">
    <property type="entry name" value="GATase1_CTP_Synthase"/>
</dbReference>
<comment type="activity regulation">
    <text evidence="11">Allosterically activated by GTP, when glutamine is the substrate; GTP has no effect on the reaction when ammonia is the substrate. The allosteric effector GTP functions by stabilizing the protein conformation that binds the tetrahedral intermediate(s) formed during glutamine hydrolysis. Inhibited by the product CTP, via allosteric rather than competitive inhibition.</text>
</comment>
<comment type="miscellaneous">
    <text evidence="11">CTPSs have evolved a hybrid strategy for distinguishing between UTP and CTP. The overlapping regions of the product feedback inhibitory and substrate sites recognize a common feature in both compounds, the triphosphate moiety. To differentiate isosteric substrate and product pyrimidine rings, an additional pocket far from the expected kinase/ligase catalytic site, specifically recognizes the cytosine and ribose portions of the product inhibitor.</text>
</comment>
<keyword evidence="5 11" id="KW-0547">Nucleotide-binding</keyword>
<feature type="binding site" evidence="11">
    <location>
        <begin position="211"/>
        <end position="216"/>
    </location>
    <ligand>
        <name>CTP</name>
        <dbReference type="ChEBI" id="CHEBI:37563"/>
        <note>allosteric inhibitor</note>
    </ligand>
</feature>
<dbReference type="Gene3D" id="3.40.50.300">
    <property type="entry name" value="P-loop containing nucleotide triphosphate hydrolases"/>
    <property type="match status" value="1"/>
</dbReference>
<dbReference type="HOGENOM" id="CLU_011675_5_0_2"/>
<evidence type="ECO:0000259" key="12">
    <source>
        <dbReference type="Pfam" id="PF00117"/>
    </source>
</evidence>
<evidence type="ECO:0000313" key="15">
    <source>
        <dbReference type="Proteomes" id="UP000006101"/>
    </source>
</evidence>
<feature type="domain" description="Glutamine amidotransferase" evidence="12">
    <location>
        <begin position="329"/>
        <end position="550"/>
    </location>
</feature>
<feature type="binding site" evidence="11">
    <location>
        <begin position="171"/>
        <end position="173"/>
    </location>
    <ligand>
        <name>CTP</name>
        <dbReference type="ChEBI" id="CHEBI:37563"/>
        <note>allosteric inhibitor</note>
    </ligand>
</feature>
<dbReference type="GO" id="GO:0046872">
    <property type="term" value="F:metal ion binding"/>
    <property type="evidence" value="ECO:0007669"/>
    <property type="project" value="UniProtKB-KW"/>
</dbReference>
<dbReference type="NCBIfam" id="NF003792">
    <property type="entry name" value="PRK05380.1"/>
    <property type="match status" value="1"/>
</dbReference>
<dbReference type="Gene3D" id="3.40.50.880">
    <property type="match status" value="1"/>
</dbReference>
<gene>
    <name evidence="11 14" type="primary">pyrG</name>
    <name evidence="14" type="ORF">NKOR_05170</name>
</gene>
<feature type="binding site" evidence="11">
    <location>
        <position position="429"/>
    </location>
    <ligand>
        <name>L-glutamine</name>
        <dbReference type="ChEBI" id="CHEBI:58359"/>
    </ligand>
</feature>
<evidence type="ECO:0000256" key="11">
    <source>
        <dbReference type="HAMAP-Rule" id="MF_01227"/>
    </source>
</evidence>
<comment type="catalytic activity">
    <reaction evidence="10 11">
        <text>UTP + L-glutamine + ATP + H2O = CTP + L-glutamate + ADP + phosphate + 2 H(+)</text>
        <dbReference type="Rhea" id="RHEA:26426"/>
        <dbReference type="ChEBI" id="CHEBI:15377"/>
        <dbReference type="ChEBI" id="CHEBI:15378"/>
        <dbReference type="ChEBI" id="CHEBI:29985"/>
        <dbReference type="ChEBI" id="CHEBI:30616"/>
        <dbReference type="ChEBI" id="CHEBI:37563"/>
        <dbReference type="ChEBI" id="CHEBI:43474"/>
        <dbReference type="ChEBI" id="CHEBI:46398"/>
        <dbReference type="ChEBI" id="CHEBI:58359"/>
        <dbReference type="ChEBI" id="CHEBI:456216"/>
        <dbReference type="EC" id="6.3.4.2"/>
    </reaction>
</comment>
<feature type="binding site" evidence="11">
    <location>
        <position position="247"/>
    </location>
    <ligand>
        <name>CTP</name>
        <dbReference type="ChEBI" id="CHEBI:37563"/>
        <note>allosteric inhibitor</note>
    </ligand>
</feature>
<dbReference type="GO" id="GO:0019856">
    <property type="term" value="P:pyrimidine nucleobase biosynthetic process"/>
    <property type="evidence" value="ECO:0007669"/>
    <property type="project" value="TreeGrafter"/>
</dbReference>
<feature type="binding site" evidence="11">
    <location>
        <position position="164"/>
    </location>
    <ligand>
        <name>Mg(2+)</name>
        <dbReference type="ChEBI" id="CHEBI:18420"/>
    </ligand>
</feature>
<comment type="catalytic activity">
    <reaction evidence="11">
        <text>L-glutamine + H2O = L-glutamate + NH4(+)</text>
        <dbReference type="Rhea" id="RHEA:15889"/>
        <dbReference type="ChEBI" id="CHEBI:15377"/>
        <dbReference type="ChEBI" id="CHEBI:28938"/>
        <dbReference type="ChEBI" id="CHEBI:29985"/>
        <dbReference type="ChEBI" id="CHEBI:58359"/>
    </reaction>
</comment>
<dbReference type="Proteomes" id="UP000006101">
    <property type="component" value="Chromosome"/>
</dbReference>
<dbReference type="PATRIC" id="fig|1229908.8.peg.1126"/>
<feature type="active site" evidence="11">
    <location>
        <position position="531"/>
    </location>
</feature>
<evidence type="ECO:0000259" key="13">
    <source>
        <dbReference type="Pfam" id="PF06418"/>
    </source>
</evidence>
<feature type="binding site" evidence="11">
    <location>
        <position position="36"/>
    </location>
    <ligand>
        <name>CTP</name>
        <dbReference type="ChEBI" id="CHEBI:37563"/>
        <note>allosteric inhibitor</note>
    </ligand>
</feature>
<feature type="binding site" evidence="11">
    <location>
        <position position="378"/>
    </location>
    <ligand>
        <name>L-glutamine</name>
        <dbReference type="ChEBI" id="CHEBI:58359"/>
    </ligand>
</feature>
<evidence type="ECO:0000256" key="5">
    <source>
        <dbReference type="ARBA" id="ARBA00022741"/>
    </source>
</evidence>
<feature type="active site" description="Nucleophile; for glutamine hydrolysis" evidence="11">
    <location>
        <position position="405"/>
    </location>
</feature>
<evidence type="ECO:0000256" key="10">
    <source>
        <dbReference type="ARBA" id="ARBA00047781"/>
    </source>
</evidence>
<keyword evidence="4 11" id="KW-0479">Metal-binding</keyword>
<feature type="binding site" evidence="11">
    <location>
        <position position="94"/>
    </location>
    <ligand>
        <name>ATP</name>
        <dbReference type="ChEBI" id="CHEBI:30616"/>
    </ligand>
</feature>
<comment type="catalytic activity">
    <reaction evidence="11">
        <text>UTP + NH4(+) + ATP = CTP + ADP + phosphate + 2 H(+)</text>
        <dbReference type="Rhea" id="RHEA:16597"/>
        <dbReference type="ChEBI" id="CHEBI:15378"/>
        <dbReference type="ChEBI" id="CHEBI:28938"/>
        <dbReference type="ChEBI" id="CHEBI:30616"/>
        <dbReference type="ChEBI" id="CHEBI:37563"/>
        <dbReference type="ChEBI" id="CHEBI:43474"/>
        <dbReference type="ChEBI" id="CHEBI:46398"/>
        <dbReference type="ChEBI" id="CHEBI:456216"/>
    </reaction>
</comment>
<evidence type="ECO:0000256" key="2">
    <source>
        <dbReference type="ARBA" id="ARBA00007533"/>
    </source>
</evidence>
<dbReference type="UniPathway" id="UPA00159">
    <property type="reaction ID" value="UER00277"/>
</dbReference>
<reference evidence="14 15" key="1">
    <citation type="journal article" date="2012" name="J. Bacteriol.">
        <title>Draft Genome Sequence of an Ammonia-Oxidizing Archaeon, "Candidatus Nitrosopumilus koreensis" AR1, from Marine Sediment.</title>
        <authorList>
            <person name="Park S.J."/>
            <person name="Kim J.G."/>
            <person name="Jung M.Y."/>
            <person name="Kim S.J."/>
            <person name="Cha I.T."/>
            <person name="Kwon K."/>
            <person name="Lee J.H."/>
            <person name="Rhee S.K."/>
        </authorList>
    </citation>
    <scope>NUCLEOTIDE SEQUENCE [LARGE SCALE GENOMIC DNA]</scope>
    <source>
        <strain evidence="14 15">AR1</strain>
    </source>
</reference>
<evidence type="ECO:0000256" key="3">
    <source>
        <dbReference type="ARBA" id="ARBA00022598"/>
    </source>
</evidence>
<evidence type="ECO:0000256" key="4">
    <source>
        <dbReference type="ARBA" id="ARBA00022723"/>
    </source>
</evidence>
<feature type="domain" description="CTP synthase N-terminal" evidence="13">
    <location>
        <begin position="26"/>
        <end position="289"/>
    </location>
</feature>
<proteinExistence type="inferred from homology"/>
<dbReference type="PROSITE" id="PS51273">
    <property type="entry name" value="GATASE_TYPE_1"/>
    <property type="match status" value="1"/>
</dbReference>
<name>K0B7L9_9ARCH</name>
<dbReference type="InterPro" id="IPR004468">
    <property type="entry name" value="CTP_synthase"/>
</dbReference>
<evidence type="ECO:0000256" key="1">
    <source>
        <dbReference type="ARBA" id="ARBA00005171"/>
    </source>
</evidence>
<keyword evidence="15" id="KW-1185">Reference proteome</keyword>
<feature type="binding site" evidence="11">
    <location>
        <begin position="406"/>
        <end position="409"/>
    </location>
    <ligand>
        <name>L-glutamine</name>
        <dbReference type="ChEBI" id="CHEBI:58359"/>
    </ligand>
</feature>
<dbReference type="InterPro" id="IPR029062">
    <property type="entry name" value="Class_I_gatase-like"/>
</dbReference>
<dbReference type="CDD" id="cd03113">
    <property type="entry name" value="CTPS_N"/>
    <property type="match status" value="1"/>
</dbReference>
<dbReference type="PANTHER" id="PTHR11550:SF0">
    <property type="entry name" value="CTP SYNTHASE-RELATED"/>
    <property type="match status" value="1"/>
</dbReference>
<dbReference type="EMBL" id="CP003842">
    <property type="protein sequence ID" value="AFS80920.1"/>
    <property type="molecule type" value="Genomic_DNA"/>
</dbReference>
<comment type="pathway">
    <text evidence="1 11">Pyrimidine metabolism; CTP biosynthesis via de novo pathway; CTP from UDP: step 2/2.</text>
</comment>
<dbReference type="Pfam" id="PF00117">
    <property type="entry name" value="GATase"/>
    <property type="match status" value="1"/>
</dbReference>
<dbReference type="SUPFAM" id="SSF52317">
    <property type="entry name" value="Class I glutamine amidotransferase-like"/>
    <property type="match status" value="1"/>
</dbReference>
<feature type="binding site" evidence="11">
    <location>
        <begin position="211"/>
        <end position="216"/>
    </location>
    <ligand>
        <name>UTP</name>
        <dbReference type="ChEBI" id="CHEBI:46398"/>
    </ligand>
</feature>
<dbReference type="CDD" id="cd01746">
    <property type="entry name" value="GATase1_CTP_Synthase"/>
    <property type="match status" value="1"/>
</dbReference>
<comment type="similarity">
    <text evidence="2 11">Belongs to the CTP synthase family.</text>
</comment>
<comment type="function">
    <text evidence="11">Catalyzes the ATP-dependent amination of UTP to CTP with either L-glutamine or ammonia as the source of nitrogen. Regulates intracellular CTP levels through interactions with the four ribonucleotide triphosphates.</text>
</comment>
<dbReference type="EC" id="6.3.4.2" evidence="11"/>
<feature type="binding site" evidence="11">
    <location>
        <position position="486"/>
    </location>
    <ligand>
        <name>L-glutamine</name>
        <dbReference type="ChEBI" id="CHEBI:58359"/>
    </ligand>
</feature>
<dbReference type="SUPFAM" id="SSF52540">
    <property type="entry name" value="P-loop containing nucleoside triphosphate hydrolases"/>
    <property type="match status" value="1"/>
</dbReference>
<comment type="subunit">
    <text evidence="11">Homotetramer.</text>
</comment>
<dbReference type="GO" id="GO:0004359">
    <property type="term" value="F:glutaminase activity"/>
    <property type="evidence" value="ECO:0007669"/>
    <property type="project" value="RHEA"/>
</dbReference>
<dbReference type="NCBIfam" id="TIGR00337">
    <property type="entry name" value="PyrG"/>
    <property type="match status" value="1"/>
</dbReference>
<keyword evidence="7 11" id="KW-0460">Magnesium</keyword>
<accession>K0B7L9</accession>
<dbReference type="STRING" id="1229908.NKOR_05170"/>
<dbReference type="GO" id="GO:0044210">
    <property type="term" value="P:'de novo' CTP biosynthetic process"/>
    <property type="evidence" value="ECO:0007669"/>
    <property type="project" value="UniProtKB-UniRule"/>
</dbReference>
<feature type="region of interest" description="Amidoligase domain" evidence="11">
    <location>
        <begin position="1"/>
        <end position="290"/>
    </location>
</feature>
<feature type="binding site" evidence="11">
    <location>
        <position position="94"/>
    </location>
    <ligand>
        <name>Mg(2+)</name>
        <dbReference type="ChEBI" id="CHEBI:18420"/>
    </ligand>
</feature>
<dbReference type="GO" id="GO:0097268">
    <property type="term" value="C:cytoophidium"/>
    <property type="evidence" value="ECO:0007669"/>
    <property type="project" value="UniProtKB-ARBA"/>
</dbReference>
<evidence type="ECO:0000256" key="9">
    <source>
        <dbReference type="ARBA" id="ARBA00022975"/>
    </source>
</evidence>
<evidence type="ECO:0000256" key="7">
    <source>
        <dbReference type="ARBA" id="ARBA00022842"/>
    </source>
</evidence>
<evidence type="ECO:0000256" key="6">
    <source>
        <dbReference type="ARBA" id="ARBA00022840"/>
    </source>
</evidence>
<sequence>MVVFQPHHDRQNIQKPDTRFINVQTKFIFVTGGVMSGLGKGVTTSSIAKLLQLADQKVSCIKIDPYLNYDAGTMNPVAHGEVFVTDDGGECDMDIGNYERFLNQDIPKSHNITTAQVYSSVIEAERKGEYLGACVQIIPHVTDEIKNRIRKIAEDEKLDFLIVECGGTVGDIESLPFLEALRQMRVEEGPQGVIFVHVTLAPSLDVVGEQKTKPTQHSAQELRRIGIQPDFLAVRCTLPLEEKTKKKIAMFTNVTAKDVLSCHDAKSIFEVPQMLYDQGIMDSIFTKFGIVGMVNASANWDKWNKIAQNMVNHEDQKVKIVMVGKYVTLTDSYVSVNHALKHASAQIGKSVDIDWIDSESITDYSILSNYDGILVPGGFGARGSEGIIQTANYARENNIPYLGICFGFQLAAIAFGRNVLKLEDANSTEIKPDTKNPIVDLLPEQKDISDMGGSLRLGANDVIIKENTNAQKIYGQTTISKRHRHRYEINKDYIPEFEKNGLIFSADSDNGKRMEMLEIPNHKFYIGVQFHPEFNSRPGFPEEVFSAFIKAASEK</sequence>
<dbReference type="FunFam" id="3.40.50.880:FF:000002">
    <property type="entry name" value="CTP synthase"/>
    <property type="match status" value="1"/>
</dbReference>
<organism evidence="14 15">
    <name type="scientific">Candidatus Nitrosopumilus koreensis AR1</name>
    <dbReference type="NCBI Taxonomy" id="1229908"/>
    <lineage>
        <taxon>Archaea</taxon>
        <taxon>Nitrososphaerota</taxon>
        <taxon>Nitrososphaeria</taxon>
        <taxon>Nitrosopumilales</taxon>
        <taxon>Nitrosopumilaceae</taxon>
        <taxon>Nitrosopumilus</taxon>
    </lineage>
</organism>